<dbReference type="InterPro" id="IPR002155">
    <property type="entry name" value="Thiolase"/>
</dbReference>
<dbReference type="Proteomes" id="UP000319619">
    <property type="component" value="Unassembled WGS sequence"/>
</dbReference>
<sequence>MNLSDIVAISACRTPMGNFGGTLRNMDAYDIGAVAVKAAVERAGITSDTVQDVILGSCRQAGNGVNPARTASVHGGIPKSVPAITLNMACPSGMRAIAMASQQIRLGDHEVVLVGGFDSMSTIPYLVKNARWSGFKMGNKVLEDGWSDSVDRVIGQGMGVTAENLVDKYNITRQEMDEFAAKSHEKAHTAWEKGLFNDEVVPITVPPASKKAEPIEFTKDETIRYPVNLEKMAKLPAAFKKDGSVTAGNSCGMSDGACALIFTTREKAKALGATPLFSLVAYNQVAVDNETMGEGPGVSIPAALENAGLTLSDMDLIEANEAFAAQMIANQKMLNWDVDKVNVNGGAIALGHPTGISGARIVVTLYHALKNRDKEIGVAGICGGGGVTMAMVIKRES</sequence>
<gene>
    <name evidence="8" type="ORF">CEE37_09955</name>
</gene>
<dbReference type="Pfam" id="PF00108">
    <property type="entry name" value="Thiolase_N"/>
    <property type="match status" value="1"/>
</dbReference>
<evidence type="ECO:0000256" key="4">
    <source>
        <dbReference type="PIRSR" id="PIRSR000429-1"/>
    </source>
</evidence>
<evidence type="ECO:0000256" key="1">
    <source>
        <dbReference type="ARBA" id="ARBA00010982"/>
    </source>
</evidence>
<dbReference type="AlphaFoldDB" id="A0A532UYL6"/>
<evidence type="ECO:0000313" key="9">
    <source>
        <dbReference type="Proteomes" id="UP000319619"/>
    </source>
</evidence>
<protein>
    <submittedName>
        <fullName evidence="8">Acetyl-CoA acetyltransferase</fullName>
    </submittedName>
</protein>
<comment type="caution">
    <text evidence="8">The sequence shown here is derived from an EMBL/GenBank/DDBJ whole genome shotgun (WGS) entry which is preliminary data.</text>
</comment>
<dbReference type="CDD" id="cd00751">
    <property type="entry name" value="thiolase"/>
    <property type="match status" value="1"/>
</dbReference>
<feature type="domain" description="Thiolase C-terminal" evidence="7">
    <location>
        <begin position="274"/>
        <end position="395"/>
    </location>
</feature>
<feature type="active site" description="Acyl-thioester intermediate" evidence="4">
    <location>
        <position position="90"/>
    </location>
</feature>
<feature type="active site" description="Proton acceptor" evidence="4">
    <location>
        <position position="352"/>
    </location>
</feature>
<keyword evidence="3 5" id="KW-0012">Acyltransferase</keyword>
<dbReference type="FunFam" id="3.40.47.10:FF:000010">
    <property type="entry name" value="Acetyl-CoA acetyltransferase (Thiolase)"/>
    <property type="match status" value="1"/>
</dbReference>
<evidence type="ECO:0000259" key="6">
    <source>
        <dbReference type="Pfam" id="PF00108"/>
    </source>
</evidence>
<evidence type="ECO:0000259" key="7">
    <source>
        <dbReference type="Pfam" id="PF02803"/>
    </source>
</evidence>
<accession>A0A532UYL6</accession>
<dbReference type="NCBIfam" id="TIGR01930">
    <property type="entry name" value="AcCoA-C-Actrans"/>
    <property type="match status" value="1"/>
</dbReference>
<evidence type="ECO:0000256" key="2">
    <source>
        <dbReference type="ARBA" id="ARBA00022679"/>
    </source>
</evidence>
<dbReference type="SUPFAM" id="SSF53901">
    <property type="entry name" value="Thiolase-like"/>
    <property type="match status" value="2"/>
</dbReference>
<dbReference type="Pfam" id="PF02803">
    <property type="entry name" value="Thiolase_C"/>
    <property type="match status" value="1"/>
</dbReference>
<dbReference type="Gene3D" id="3.40.47.10">
    <property type="match status" value="1"/>
</dbReference>
<organism evidence="8 9">
    <name type="scientific">candidate division LCP-89 bacterium B3_LCP</name>
    <dbReference type="NCBI Taxonomy" id="2012998"/>
    <lineage>
        <taxon>Bacteria</taxon>
        <taxon>Pseudomonadati</taxon>
        <taxon>Bacteria division LCP-89</taxon>
    </lineage>
</organism>
<dbReference type="EMBL" id="NJBN01000006">
    <property type="protein sequence ID" value="TKJ40051.1"/>
    <property type="molecule type" value="Genomic_DNA"/>
</dbReference>
<comment type="similarity">
    <text evidence="1 5">Belongs to the thiolase-like superfamily. Thiolase family.</text>
</comment>
<feature type="active site" description="Proton acceptor" evidence="4">
    <location>
        <position position="382"/>
    </location>
</feature>
<dbReference type="GO" id="GO:0006635">
    <property type="term" value="P:fatty acid beta-oxidation"/>
    <property type="evidence" value="ECO:0007669"/>
    <property type="project" value="TreeGrafter"/>
</dbReference>
<feature type="domain" description="Thiolase N-terminal" evidence="6">
    <location>
        <begin position="7"/>
        <end position="265"/>
    </location>
</feature>
<dbReference type="InterPro" id="IPR020613">
    <property type="entry name" value="Thiolase_CS"/>
</dbReference>
<dbReference type="PROSITE" id="PS00737">
    <property type="entry name" value="THIOLASE_2"/>
    <property type="match status" value="1"/>
</dbReference>
<proteinExistence type="inferred from homology"/>
<dbReference type="InterPro" id="IPR020617">
    <property type="entry name" value="Thiolase_C"/>
</dbReference>
<keyword evidence="2 5" id="KW-0808">Transferase</keyword>
<dbReference type="InterPro" id="IPR016039">
    <property type="entry name" value="Thiolase-like"/>
</dbReference>
<evidence type="ECO:0000256" key="5">
    <source>
        <dbReference type="RuleBase" id="RU003557"/>
    </source>
</evidence>
<evidence type="ECO:0000313" key="8">
    <source>
        <dbReference type="EMBL" id="TKJ40051.1"/>
    </source>
</evidence>
<dbReference type="PANTHER" id="PTHR18919">
    <property type="entry name" value="ACETYL-COA C-ACYLTRANSFERASE"/>
    <property type="match status" value="1"/>
</dbReference>
<reference evidence="8 9" key="1">
    <citation type="submission" date="2017-06" db="EMBL/GenBank/DDBJ databases">
        <title>Novel microbial phyla capable of carbon fixation and sulfur reduction in deep-sea sediments.</title>
        <authorList>
            <person name="Huang J."/>
            <person name="Baker B."/>
            <person name="Wang Y."/>
        </authorList>
    </citation>
    <scope>NUCLEOTIDE SEQUENCE [LARGE SCALE GENOMIC DNA]</scope>
    <source>
        <strain evidence="8">B3_LCP</strain>
    </source>
</reference>
<dbReference type="GO" id="GO:0003985">
    <property type="term" value="F:acetyl-CoA C-acetyltransferase activity"/>
    <property type="evidence" value="ECO:0007669"/>
    <property type="project" value="TreeGrafter"/>
</dbReference>
<dbReference type="PIRSF" id="PIRSF000429">
    <property type="entry name" value="Ac-CoA_Ac_transf"/>
    <property type="match status" value="1"/>
</dbReference>
<dbReference type="InterPro" id="IPR020616">
    <property type="entry name" value="Thiolase_N"/>
</dbReference>
<dbReference type="PANTHER" id="PTHR18919:SF107">
    <property type="entry name" value="ACETYL-COA ACETYLTRANSFERASE, CYTOSOLIC"/>
    <property type="match status" value="1"/>
</dbReference>
<evidence type="ECO:0000256" key="3">
    <source>
        <dbReference type="ARBA" id="ARBA00023315"/>
    </source>
</evidence>
<name>A0A532UYL6_UNCL8</name>